<sequence>MTEQVFLVEIGTEELPPKALRTLAESFAANLTDGLDKAELPHGDVQWFASPRRLAVKVADLAAAQPDKIVEKRGPATKAAFDADGNPTKAAEGWARGCGITVAEASRLSTDKGEWLLHKAQVKGQPVQTLLPELVSQALAKLPIPKPMRWGDYDTQFIRPVKTVTLLFGTESIDATILGVKSGTTLQGHRFMGEPKFTIDSADSYPQCLLDGHYVMADYEARKAKIKADLEAAAAEIGGMADMDDDLLEEVTSLVEWPVVLTASFEAEFLNVPAEALVYTMKGDQKYFPVYDKQGKLLPKFIFVSNIESKDPRQVIEGNEKVVRPRLADAEFFFNTDKKQKLIEQLPRLESVLFQKQLGTLKDKTDRIEGMAAHVAKLIGANEAHAARAGLLSKCDLMTNMVFEFTDTQGVMGMHYARHDGEAEEVAVALNEQYQPRYAGDALPGSGVAQALAIADKMDSLVGIFGIGQPPKADRDPFALRRAAIGVLRIAVEKALPLDLFNLAAYSYSLFAEQGKLDNDPKHAVKVCDQVVDFMLARFRAWYQEQGFPVDVIQAVLALRPTRPLDFDQRVKAMQHFRSLDAAEALAAANKRVGNILAKVEGEISDEIDPSLLQESAEQALAAKLKEVSSAVTPLYAQGNYQQGLVKLAELRESVDNFFDNVMVNADEPALRANRQALLKQLRRLFMQVGDISLLQQ</sequence>
<evidence type="ECO:0000256" key="9">
    <source>
        <dbReference type="ARBA" id="ARBA00023146"/>
    </source>
</evidence>
<evidence type="ECO:0000313" key="13">
    <source>
        <dbReference type="EMBL" id="GAA5193886.1"/>
    </source>
</evidence>
<evidence type="ECO:0000259" key="12">
    <source>
        <dbReference type="Pfam" id="PF05746"/>
    </source>
</evidence>
<keyword evidence="6 11" id="KW-0547">Nucleotide-binding</keyword>
<dbReference type="PROSITE" id="PS50861">
    <property type="entry name" value="AA_TRNA_LIGASE_II_GLYAB"/>
    <property type="match status" value="1"/>
</dbReference>
<gene>
    <name evidence="11 13" type="primary">glyS</name>
    <name evidence="13" type="ORF">GCM10025772_25720</name>
</gene>
<dbReference type="InterPro" id="IPR015944">
    <property type="entry name" value="Gly-tRNA-synth_bsu"/>
</dbReference>
<dbReference type="EMBL" id="BAABLF010000027">
    <property type="protein sequence ID" value="GAA5193886.1"/>
    <property type="molecule type" value="Genomic_DNA"/>
</dbReference>
<evidence type="ECO:0000256" key="11">
    <source>
        <dbReference type="HAMAP-Rule" id="MF_00255"/>
    </source>
</evidence>
<dbReference type="GO" id="GO:0016874">
    <property type="term" value="F:ligase activity"/>
    <property type="evidence" value="ECO:0007669"/>
    <property type="project" value="UniProtKB-KW"/>
</dbReference>
<evidence type="ECO:0000256" key="8">
    <source>
        <dbReference type="ARBA" id="ARBA00022917"/>
    </source>
</evidence>
<name>A0ABP9SCG1_9GAMM</name>
<evidence type="ECO:0000256" key="4">
    <source>
        <dbReference type="ARBA" id="ARBA00022490"/>
    </source>
</evidence>
<dbReference type="PRINTS" id="PR01045">
    <property type="entry name" value="TRNASYNTHGB"/>
</dbReference>
<dbReference type="RefSeq" id="WP_345317571.1">
    <property type="nucleotide sequence ID" value="NZ_BAABLF010000027.1"/>
</dbReference>
<protein>
    <recommendedName>
        <fullName evidence="11">Glycine--tRNA ligase beta subunit</fullName>
        <ecNumber evidence="11">6.1.1.14</ecNumber>
    </recommendedName>
    <alternativeName>
        <fullName evidence="11">Glycyl-tRNA synthetase beta subunit</fullName>
        <shortName evidence="11">GlyRS</shortName>
    </alternativeName>
</protein>
<dbReference type="InterPro" id="IPR006194">
    <property type="entry name" value="Gly-tRNA-synth_heterodimer"/>
</dbReference>
<dbReference type="PANTHER" id="PTHR30075">
    <property type="entry name" value="GLYCYL-TRNA SYNTHETASE"/>
    <property type="match status" value="1"/>
</dbReference>
<dbReference type="PANTHER" id="PTHR30075:SF2">
    <property type="entry name" value="GLYCINE--TRNA LIGASE, CHLOROPLASTIC_MITOCHONDRIAL 2"/>
    <property type="match status" value="1"/>
</dbReference>
<comment type="caution">
    <text evidence="13">The sequence shown here is derived from an EMBL/GenBank/DDBJ whole genome shotgun (WGS) entry which is preliminary data.</text>
</comment>
<keyword evidence="5 11" id="KW-0436">Ligase</keyword>
<dbReference type="Pfam" id="PF05746">
    <property type="entry name" value="DALR_1"/>
    <property type="match status" value="1"/>
</dbReference>
<dbReference type="SUPFAM" id="SSF109604">
    <property type="entry name" value="HD-domain/PDEase-like"/>
    <property type="match status" value="1"/>
</dbReference>
<comment type="similarity">
    <text evidence="2 11">Belongs to the class-II aminoacyl-tRNA synthetase family.</text>
</comment>
<dbReference type="HAMAP" id="MF_00255">
    <property type="entry name" value="Gly_tRNA_synth_beta"/>
    <property type="match status" value="1"/>
</dbReference>
<organism evidence="13 14">
    <name type="scientific">Ferrimonas gelatinilytica</name>
    <dbReference type="NCBI Taxonomy" id="1255257"/>
    <lineage>
        <taxon>Bacteria</taxon>
        <taxon>Pseudomonadati</taxon>
        <taxon>Pseudomonadota</taxon>
        <taxon>Gammaproteobacteria</taxon>
        <taxon>Alteromonadales</taxon>
        <taxon>Ferrimonadaceae</taxon>
        <taxon>Ferrimonas</taxon>
    </lineage>
</organism>
<evidence type="ECO:0000256" key="6">
    <source>
        <dbReference type="ARBA" id="ARBA00022741"/>
    </source>
</evidence>
<comment type="subunit">
    <text evidence="3 11">Tetramer of two alpha and two beta subunits.</text>
</comment>
<dbReference type="Proteomes" id="UP001501600">
    <property type="component" value="Unassembled WGS sequence"/>
</dbReference>
<dbReference type="InterPro" id="IPR008909">
    <property type="entry name" value="DALR_anticod-bd"/>
</dbReference>
<keyword evidence="14" id="KW-1185">Reference proteome</keyword>
<comment type="subcellular location">
    <subcellularLocation>
        <location evidence="1 11">Cytoplasm</location>
    </subcellularLocation>
</comment>
<feature type="domain" description="DALR anticodon binding" evidence="12">
    <location>
        <begin position="588"/>
        <end position="687"/>
    </location>
</feature>
<keyword evidence="7 11" id="KW-0067">ATP-binding</keyword>
<dbReference type="NCBIfam" id="TIGR00211">
    <property type="entry name" value="glyS"/>
    <property type="match status" value="1"/>
</dbReference>
<evidence type="ECO:0000313" key="14">
    <source>
        <dbReference type="Proteomes" id="UP001501600"/>
    </source>
</evidence>
<evidence type="ECO:0000256" key="5">
    <source>
        <dbReference type="ARBA" id="ARBA00022598"/>
    </source>
</evidence>
<dbReference type="EC" id="6.1.1.14" evidence="11"/>
<dbReference type="Pfam" id="PF02092">
    <property type="entry name" value="tRNA_synt_2f"/>
    <property type="match status" value="1"/>
</dbReference>
<keyword evidence="4 11" id="KW-0963">Cytoplasm</keyword>
<accession>A0ABP9SCG1</accession>
<keyword evidence="8 11" id="KW-0648">Protein biosynthesis</keyword>
<reference evidence="14" key="1">
    <citation type="journal article" date="2019" name="Int. J. Syst. Evol. Microbiol.">
        <title>The Global Catalogue of Microorganisms (GCM) 10K type strain sequencing project: providing services to taxonomists for standard genome sequencing and annotation.</title>
        <authorList>
            <consortium name="The Broad Institute Genomics Platform"/>
            <consortium name="The Broad Institute Genome Sequencing Center for Infectious Disease"/>
            <person name="Wu L."/>
            <person name="Ma J."/>
        </authorList>
    </citation>
    <scope>NUCLEOTIDE SEQUENCE [LARGE SCALE GENOMIC DNA]</scope>
    <source>
        <strain evidence="14">JCM 18720</strain>
    </source>
</reference>
<comment type="catalytic activity">
    <reaction evidence="10 11">
        <text>tRNA(Gly) + glycine + ATP = glycyl-tRNA(Gly) + AMP + diphosphate</text>
        <dbReference type="Rhea" id="RHEA:16013"/>
        <dbReference type="Rhea" id="RHEA-COMP:9664"/>
        <dbReference type="Rhea" id="RHEA-COMP:9683"/>
        <dbReference type="ChEBI" id="CHEBI:30616"/>
        <dbReference type="ChEBI" id="CHEBI:33019"/>
        <dbReference type="ChEBI" id="CHEBI:57305"/>
        <dbReference type="ChEBI" id="CHEBI:78442"/>
        <dbReference type="ChEBI" id="CHEBI:78522"/>
        <dbReference type="ChEBI" id="CHEBI:456215"/>
        <dbReference type="EC" id="6.1.1.14"/>
    </reaction>
</comment>
<evidence type="ECO:0000256" key="7">
    <source>
        <dbReference type="ARBA" id="ARBA00022840"/>
    </source>
</evidence>
<keyword evidence="9 11" id="KW-0030">Aminoacyl-tRNA synthetase</keyword>
<evidence type="ECO:0000256" key="2">
    <source>
        <dbReference type="ARBA" id="ARBA00008226"/>
    </source>
</evidence>
<evidence type="ECO:0000256" key="10">
    <source>
        <dbReference type="ARBA" id="ARBA00047937"/>
    </source>
</evidence>
<evidence type="ECO:0000256" key="1">
    <source>
        <dbReference type="ARBA" id="ARBA00004496"/>
    </source>
</evidence>
<proteinExistence type="inferred from homology"/>
<evidence type="ECO:0000256" key="3">
    <source>
        <dbReference type="ARBA" id="ARBA00011209"/>
    </source>
</evidence>